<dbReference type="Proteomes" id="UP000234505">
    <property type="component" value="Unassembled WGS sequence"/>
</dbReference>
<evidence type="ECO:0000313" key="1">
    <source>
        <dbReference type="EMBL" id="PLL41592.1"/>
    </source>
</evidence>
<reference evidence="1 2" key="1">
    <citation type="submission" date="2017-11" db="EMBL/GenBank/DDBJ databases">
        <authorList>
            <person name="Han C.G."/>
        </authorList>
    </citation>
    <scope>NUCLEOTIDE SEQUENCE [LARGE SCALE GENOMIC DNA]</scope>
    <source>
        <strain evidence="1 2">A11</strain>
    </source>
</reference>
<proteinExistence type="predicted"/>
<dbReference type="AlphaFoldDB" id="A0A2J4RE46"/>
<comment type="caution">
    <text evidence="1">The sequence shown here is derived from an EMBL/GenBank/DDBJ whole genome shotgun (WGS) entry which is preliminary data.</text>
</comment>
<feature type="non-terminal residue" evidence="1">
    <location>
        <position position="1"/>
    </location>
</feature>
<protein>
    <submittedName>
        <fullName evidence="1">Uncharacterized protein</fullName>
    </submittedName>
</protein>
<gene>
    <name evidence="1" type="ORF">CWN50_10570</name>
</gene>
<name>A0A2J4RE46_9ENTR</name>
<sequence>ISGALIFKEKGLLALRQSQQSDKGLTACNALRPIALAWLFVAGRLAARGGGRRIKKPGTTVNGIFP</sequence>
<reference evidence="1 2" key="2">
    <citation type="submission" date="2018-01" db="EMBL/GenBank/DDBJ databases">
        <title>Genomic study of Klebsiella pneumoniae.</title>
        <authorList>
            <person name="Yang Y."/>
            <person name="Bicalho R."/>
        </authorList>
    </citation>
    <scope>NUCLEOTIDE SEQUENCE [LARGE SCALE GENOMIC DNA]</scope>
    <source>
        <strain evidence="1 2">A11</strain>
    </source>
</reference>
<accession>A0A2J4RE46</accession>
<evidence type="ECO:0000313" key="2">
    <source>
        <dbReference type="Proteomes" id="UP000234505"/>
    </source>
</evidence>
<organism evidence="1 2">
    <name type="scientific">Klebsiella michiganensis</name>
    <dbReference type="NCBI Taxonomy" id="1134687"/>
    <lineage>
        <taxon>Bacteria</taxon>
        <taxon>Pseudomonadati</taxon>
        <taxon>Pseudomonadota</taxon>
        <taxon>Gammaproteobacteria</taxon>
        <taxon>Enterobacterales</taxon>
        <taxon>Enterobacteriaceae</taxon>
        <taxon>Klebsiella/Raoultella group</taxon>
        <taxon>Klebsiella</taxon>
    </lineage>
</organism>
<dbReference type="EMBL" id="PIDS01000278">
    <property type="protein sequence ID" value="PLL41592.1"/>
    <property type="molecule type" value="Genomic_DNA"/>
</dbReference>